<protein>
    <submittedName>
        <fullName evidence="1">Uncharacterized protein</fullName>
    </submittedName>
</protein>
<reference evidence="1" key="1">
    <citation type="submission" date="2016-10" db="EMBL/GenBank/DDBJ databases">
        <title>Sequence of Gallionella enrichment culture.</title>
        <authorList>
            <person name="Poehlein A."/>
            <person name="Muehling M."/>
            <person name="Daniel R."/>
        </authorList>
    </citation>
    <scope>NUCLEOTIDE SEQUENCE</scope>
</reference>
<name>A0A1J5QZF2_9ZZZZ</name>
<comment type="caution">
    <text evidence="1">The sequence shown here is derived from an EMBL/GenBank/DDBJ whole genome shotgun (WGS) entry which is preliminary data.</text>
</comment>
<accession>A0A1J5QZF2</accession>
<sequence>MKLIRTLVFFLALGAGAAAFAADPTGIWKWTTRLPNGQMETTLKLEWRDGKLAGAYSNQFGDASISNVSFHDDLIAFDVVRDLGGTAYVVKYHGKLEDNTIKGTIEAPGHDGGADLKLDWNAKRVQSIKAGGATPKA</sequence>
<gene>
    <name evidence="1" type="ORF">GALL_290070</name>
</gene>
<evidence type="ECO:0000313" key="1">
    <source>
        <dbReference type="EMBL" id="OIQ89102.1"/>
    </source>
</evidence>
<proteinExistence type="predicted"/>
<organism evidence="1">
    <name type="scientific">mine drainage metagenome</name>
    <dbReference type="NCBI Taxonomy" id="410659"/>
    <lineage>
        <taxon>unclassified sequences</taxon>
        <taxon>metagenomes</taxon>
        <taxon>ecological metagenomes</taxon>
    </lineage>
</organism>
<dbReference type="AlphaFoldDB" id="A0A1J5QZF2"/>
<dbReference type="EMBL" id="MLJW01000344">
    <property type="protein sequence ID" value="OIQ89102.1"/>
    <property type="molecule type" value="Genomic_DNA"/>
</dbReference>